<protein>
    <submittedName>
        <fullName evidence="2">Uncharacterized protein</fullName>
    </submittedName>
</protein>
<dbReference type="AlphaFoldDB" id="A0A9D4KZV0"/>
<accession>A0A9D4KZV0</accession>
<name>A0A9D4KZV0_DREPO</name>
<evidence type="ECO:0000256" key="1">
    <source>
        <dbReference type="SAM" id="MobiDB-lite"/>
    </source>
</evidence>
<organism evidence="2 3">
    <name type="scientific">Dreissena polymorpha</name>
    <name type="common">Zebra mussel</name>
    <name type="synonym">Mytilus polymorpha</name>
    <dbReference type="NCBI Taxonomy" id="45954"/>
    <lineage>
        <taxon>Eukaryota</taxon>
        <taxon>Metazoa</taxon>
        <taxon>Spiralia</taxon>
        <taxon>Lophotrochozoa</taxon>
        <taxon>Mollusca</taxon>
        <taxon>Bivalvia</taxon>
        <taxon>Autobranchia</taxon>
        <taxon>Heteroconchia</taxon>
        <taxon>Euheterodonta</taxon>
        <taxon>Imparidentia</taxon>
        <taxon>Neoheterodontei</taxon>
        <taxon>Myida</taxon>
        <taxon>Dreissenoidea</taxon>
        <taxon>Dreissenidae</taxon>
        <taxon>Dreissena</taxon>
    </lineage>
</organism>
<proteinExistence type="predicted"/>
<evidence type="ECO:0000313" key="2">
    <source>
        <dbReference type="EMBL" id="KAH3848748.1"/>
    </source>
</evidence>
<dbReference type="EMBL" id="JAIWYP010000003">
    <property type="protein sequence ID" value="KAH3848748.1"/>
    <property type="molecule type" value="Genomic_DNA"/>
</dbReference>
<keyword evidence="3" id="KW-1185">Reference proteome</keyword>
<sequence length="51" mass="5697">MEFGIPSQTLRDRISGEIDPDDFGRETPFLEEEELGLVEITAVKARLGYGV</sequence>
<comment type="caution">
    <text evidence="2">The sequence shown here is derived from an EMBL/GenBank/DDBJ whole genome shotgun (WGS) entry which is preliminary data.</text>
</comment>
<reference evidence="2" key="2">
    <citation type="submission" date="2020-11" db="EMBL/GenBank/DDBJ databases">
        <authorList>
            <person name="McCartney M.A."/>
            <person name="Auch B."/>
            <person name="Kono T."/>
            <person name="Mallez S."/>
            <person name="Becker A."/>
            <person name="Gohl D.M."/>
            <person name="Silverstein K.A.T."/>
            <person name="Koren S."/>
            <person name="Bechman K.B."/>
            <person name="Herman A."/>
            <person name="Abrahante J.E."/>
            <person name="Garbe J."/>
        </authorList>
    </citation>
    <scope>NUCLEOTIDE SEQUENCE</scope>
    <source>
        <strain evidence="2">Duluth1</strain>
        <tissue evidence="2">Whole animal</tissue>
    </source>
</reference>
<dbReference type="Proteomes" id="UP000828390">
    <property type="component" value="Unassembled WGS sequence"/>
</dbReference>
<gene>
    <name evidence="2" type="ORF">DPMN_091128</name>
</gene>
<evidence type="ECO:0000313" key="3">
    <source>
        <dbReference type="Proteomes" id="UP000828390"/>
    </source>
</evidence>
<reference evidence="2" key="1">
    <citation type="journal article" date="2019" name="bioRxiv">
        <title>The Genome of the Zebra Mussel, Dreissena polymorpha: A Resource for Invasive Species Research.</title>
        <authorList>
            <person name="McCartney M.A."/>
            <person name="Auch B."/>
            <person name="Kono T."/>
            <person name="Mallez S."/>
            <person name="Zhang Y."/>
            <person name="Obille A."/>
            <person name="Becker A."/>
            <person name="Abrahante J.E."/>
            <person name="Garbe J."/>
            <person name="Badalamenti J.P."/>
            <person name="Herman A."/>
            <person name="Mangelson H."/>
            <person name="Liachko I."/>
            <person name="Sullivan S."/>
            <person name="Sone E.D."/>
            <person name="Koren S."/>
            <person name="Silverstein K.A.T."/>
            <person name="Beckman K.B."/>
            <person name="Gohl D.M."/>
        </authorList>
    </citation>
    <scope>NUCLEOTIDE SEQUENCE</scope>
    <source>
        <strain evidence="2">Duluth1</strain>
        <tissue evidence="2">Whole animal</tissue>
    </source>
</reference>
<feature type="region of interest" description="Disordered" evidence="1">
    <location>
        <begin position="1"/>
        <end position="24"/>
    </location>
</feature>